<sequence length="88" mass="9771">MRPEGVTKAENAAESKAAGKQAAVVNLNLPRRINSYKQFSVIRFVAGLQSTTFTRLVLANIENFSGGIFDITKNAILKIYHCYHNTEI</sequence>
<name>A0AA38I7B3_9CUCU</name>
<dbReference type="Proteomes" id="UP001168821">
    <property type="component" value="Unassembled WGS sequence"/>
</dbReference>
<proteinExistence type="predicted"/>
<reference evidence="1" key="1">
    <citation type="journal article" date="2023" name="G3 (Bethesda)">
        <title>Whole genome assemblies of Zophobas morio and Tenebrio molitor.</title>
        <authorList>
            <person name="Kaur S."/>
            <person name="Stinson S.A."/>
            <person name="diCenzo G.C."/>
        </authorList>
    </citation>
    <scope>NUCLEOTIDE SEQUENCE</scope>
    <source>
        <strain evidence="1">QUZm001</strain>
    </source>
</reference>
<comment type="caution">
    <text evidence="1">The sequence shown here is derived from an EMBL/GenBank/DDBJ whole genome shotgun (WGS) entry which is preliminary data.</text>
</comment>
<dbReference type="AlphaFoldDB" id="A0AA38I7B3"/>
<protein>
    <submittedName>
        <fullName evidence="1">Uncharacterized protein</fullName>
    </submittedName>
</protein>
<evidence type="ECO:0000313" key="1">
    <source>
        <dbReference type="EMBL" id="KAJ3650298.1"/>
    </source>
</evidence>
<keyword evidence="2" id="KW-1185">Reference proteome</keyword>
<accession>A0AA38I7B3</accession>
<dbReference type="EMBL" id="JALNTZ010000006">
    <property type="protein sequence ID" value="KAJ3650298.1"/>
    <property type="molecule type" value="Genomic_DNA"/>
</dbReference>
<organism evidence="1 2">
    <name type="scientific">Zophobas morio</name>
    <dbReference type="NCBI Taxonomy" id="2755281"/>
    <lineage>
        <taxon>Eukaryota</taxon>
        <taxon>Metazoa</taxon>
        <taxon>Ecdysozoa</taxon>
        <taxon>Arthropoda</taxon>
        <taxon>Hexapoda</taxon>
        <taxon>Insecta</taxon>
        <taxon>Pterygota</taxon>
        <taxon>Neoptera</taxon>
        <taxon>Endopterygota</taxon>
        <taxon>Coleoptera</taxon>
        <taxon>Polyphaga</taxon>
        <taxon>Cucujiformia</taxon>
        <taxon>Tenebrionidae</taxon>
        <taxon>Zophobas</taxon>
    </lineage>
</organism>
<evidence type="ECO:0000313" key="2">
    <source>
        <dbReference type="Proteomes" id="UP001168821"/>
    </source>
</evidence>
<gene>
    <name evidence="1" type="ORF">Zmor_021995</name>
</gene>